<accession>A0A6B0GUA6</accession>
<protein>
    <submittedName>
        <fullName evidence="2">DUF368 domain-containing protein</fullName>
    </submittedName>
</protein>
<evidence type="ECO:0000313" key="2">
    <source>
        <dbReference type="EMBL" id="MWG35715.1"/>
    </source>
</evidence>
<feature type="transmembrane region" description="Helical" evidence="1">
    <location>
        <begin position="220"/>
        <end position="242"/>
    </location>
</feature>
<feature type="transmembrane region" description="Helical" evidence="1">
    <location>
        <begin position="135"/>
        <end position="156"/>
    </location>
</feature>
<evidence type="ECO:0000313" key="3">
    <source>
        <dbReference type="Proteomes" id="UP000451471"/>
    </source>
</evidence>
<dbReference type="PANTHER" id="PTHR37308">
    <property type="entry name" value="INTEGRAL MEMBRANE PROTEIN"/>
    <property type="match status" value="1"/>
</dbReference>
<sequence>MVVREYLGIYLRGIAMGAADAVPGVSGGTIALITGIYGRLVTAIADLDPQALALLPGVTTADGRTRLRRRLIEMDVPFLMALGLGIVTALVTVARAVEWAYHAYPALLFAFFFGLIAASAVVLRDQIDVGTSWRLFAGVLGVTLGVFVSAVVGNALPSTLPVLFVVGAIAISAMILPGVSGSLILLLFGQYVYLTGTLSSFVDSLIGVARGGSVDPVVEYGTVVVTFCLGAVVGLFSVAHAVDYALEHYREATLTFLVALMVGALYYPAAEVADEVTVWTPTATAGILVAAVVGAAVVLVVDHVTGDIDLDGDVDERPAPTVK</sequence>
<dbReference type="Pfam" id="PF04018">
    <property type="entry name" value="VCA0040-like"/>
    <property type="match status" value="1"/>
</dbReference>
<dbReference type="Proteomes" id="UP000451471">
    <property type="component" value="Unassembled WGS sequence"/>
</dbReference>
<evidence type="ECO:0000256" key="1">
    <source>
        <dbReference type="SAM" id="Phobius"/>
    </source>
</evidence>
<gene>
    <name evidence="2" type="ORF">GQS65_14685</name>
</gene>
<dbReference type="RefSeq" id="WP_158205386.1">
    <property type="nucleotide sequence ID" value="NZ_WSZK01000025.1"/>
</dbReference>
<dbReference type="OrthoDB" id="313161at2157"/>
<feature type="transmembrane region" description="Helical" evidence="1">
    <location>
        <begin position="162"/>
        <end position="186"/>
    </location>
</feature>
<keyword evidence="1" id="KW-0812">Transmembrane</keyword>
<comment type="caution">
    <text evidence="2">The sequence shown here is derived from an EMBL/GenBank/DDBJ whole genome shotgun (WGS) entry which is preliminary data.</text>
</comment>
<organism evidence="2 3">
    <name type="scientific">Halomarina oriensis</name>
    <dbReference type="NCBI Taxonomy" id="671145"/>
    <lineage>
        <taxon>Archaea</taxon>
        <taxon>Methanobacteriati</taxon>
        <taxon>Methanobacteriota</taxon>
        <taxon>Stenosarchaea group</taxon>
        <taxon>Halobacteria</taxon>
        <taxon>Halobacteriales</taxon>
        <taxon>Natronomonadaceae</taxon>
        <taxon>Halomarina</taxon>
    </lineage>
</organism>
<dbReference type="InterPro" id="IPR007163">
    <property type="entry name" value="VCA0040-like"/>
</dbReference>
<dbReference type="AlphaFoldDB" id="A0A6B0GUA6"/>
<dbReference type="EMBL" id="WSZK01000025">
    <property type="protein sequence ID" value="MWG35715.1"/>
    <property type="molecule type" value="Genomic_DNA"/>
</dbReference>
<feature type="transmembrane region" description="Helical" evidence="1">
    <location>
        <begin position="254"/>
        <end position="270"/>
    </location>
</feature>
<feature type="transmembrane region" description="Helical" evidence="1">
    <location>
        <begin position="282"/>
        <end position="301"/>
    </location>
</feature>
<keyword evidence="1" id="KW-1133">Transmembrane helix</keyword>
<keyword evidence="1" id="KW-0472">Membrane</keyword>
<proteinExistence type="predicted"/>
<feature type="transmembrane region" description="Helical" evidence="1">
    <location>
        <begin position="103"/>
        <end position="123"/>
    </location>
</feature>
<feature type="transmembrane region" description="Helical" evidence="1">
    <location>
        <begin position="76"/>
        <end position="97"/>
    </location>
</feature>
<dbReference type="PANTHER" id="PTHR37308:SF1">
    <property type="entry name" value="POLYPRENYL-PHOSPHATE TRANSPORTER"/>
    <property type="match status" value="1"/>
</dbReference>
<name>A0A6B0GUA6_9EURY</name>
<reference evidence="2 3" key="1">
    <citation type="submission" date="2019-12" db="EMBL/GenBank/DDBJ databases">
        <title>Halocatena pleomorpha gen. nov. sp. nov., an extremely halophilic archaeon of family Halobacteriaceae isolated from saltpan soil.</title>
        <authorList>
            <person name="Pal Y."/>
            <person name="Verma A."/>
            <person name="Krishnamurthi S."/>
            <person name="Kumar P."/>
        </authorList>
    </citation>
    <scope>NUCLEOTIDE SEQUENCE [LARGE SCALE GENOMIC DNA]</scope>
    <source>
        <strain evidence="2 3">JCM 16495</strain>
    </source>
</reference>
<keyword evidence="3" id="KW-1185">Reference proteome</keyword>